<comment type="caution">
    <text evidence="2">The sequence shown here is derived from an EMBL/GenBank/DDBJ whole genome shotgun (WGS) entry which is preliminary data.</text>
</comment>
<dbReference type="InterPro" id="IPR051531">
    <property type="entry name" value="N-acetyltransferase"/>
</dbReference>
<gene>
    <name evidence="2" type="ORF">J2Z76_000713</name>
</gene>
<dbReference type="CDD" id="cd04301">
    <property type="entry name" value="NAT_SF"/>
    <property type="match status" value="1"/>
</dbReference>
<evidence type="ECO:0000313" key="3">
    <source>
        <dbReference type="Proteomes" id="UP001519342"/>
    </source>
</evidence>
<evidence type="ECO:0000259" key="1">
    <source>
        <dbReference type="PROSITE" id="PS51186"/>
    </source>
</evidence>
<evidence type="ECO:0000313" key="2">
    <source>
        <dbReference type="EMBL" id="MBP1924856.1"/>
    </source>
</evidence>
<sequence>MFLLKRDVSLNHTGTQNIETKRFLLRKFNKSDVKDIYNNWTSDIEAAKYNAWKVHDSENVTREYLAEWIKLYEKSNYYHWAITNKLTGEVIGSISASNISHRKKYCEVGYTVARKYWNQGIATEVLKELINYLTNVVGFLNIRAFHDIRNKASGRVMEKSGMVYIKRKKQFFLNSNNLIMDCCVYDYIKNINN</sequence>
<dbReference type="RefSeq" id="WP_209510619.1">
    <property type="nucleotide sequence ID" value="NZ_JAGGKS010000002.1"/>
</dbReference>
<dbReference type="InterPro" id="IPR000182">
    <property type="entry name" value="GNAT_dom"/>
</dbReference>
<dbReference type="Pfam" id="PF13302">
    <property type="entry name" value="Acetyltransf_3"/>
    <property type="match status" value="1"/>
</dbReference>
<dbReference type="PANTHER" id="PTHR43792">
    <property type="entry name" value="GNAT FAMILY, PUTATIVE (AFU_ORTHOLOGUE AFUA_3G00765)-RELATED-RELATED"/>
    <property type="match status" value="1"/>
</dbReference>
<dbReference type="PANTHER" id="PTHR43792:SF16">
    <property type="entry name" value="N-ACETYLTRANSFERASE DOMAIN-CONTAINING PROTEIN"/>
    <property type="match status" value="1"/>
</dbReference>
<dbReference type="PROSITE" id="PS51186">
    <property type="entry name" value="GNAT"/>
    <property type="match status" value="1"/>
</dbReference>
<protein>
    <submittedName>
        <fullName evidence="2">RimJ/RimL family protein N-acetyltransferase</fullName>
    </submittedName>
</protein>
<dbReference type="EMBL" id="JAGGKS010000002">
    <property type="protein sequence ID" value="MBP1924856.1"/>
    <property type="molecule type" value="Genomic_DNA"/>
</dbReference>
<reference evidence="2 3" key="1">
    <citation type="submission" date="2021-03" db="EMBL/GenBank/DDBJ databases">
        <title>Genomic Encyclopedia of Type Strains, Phase IV (KMG-IV): sequencing the most valuable type-strain genomes for metagenomic binning, comparative biology and taxonomic classification.</title>
        <authorList>
            <person name="Goeker M."/>
        </authorList>
    </citation>
    <scope>NUCLEOTIDE SEQUENCE [LARGE SCALE GENOMIC DNA]</scope>
    <source>
        <strain evidence="2 3">DSM 24004</strain>
    </source>
</reference>
<proteinExistence type="predicted"/>
<dbReference type="InterPro" id="IPR016181">
    <property type="entry name" value="Acyl_CoA_acyltransferase"/>
</dbReference>
<dbReference type="Gene3D" id="3.40.630.30">
    <property type="match status" value="1"/>
</dbReference>
<dbReference type="SUPFAM" id="SSF55729">
    <property type="entry name" value="Acyl-CoA N-acyltransferases (Nat)"/>
    <property type="match status" value="1"/>
</dbReference>
<dbReference type="Proteomes" id="UP001519342">
    <property type="component" value="Unassembled WGS sequence"/>
</dbReference>
<organism evidence="2 3">
    <name type="scientific">Sedimentibacter acidaminivorans</name>
    <dbReference type="NCBI Taxonomy" id="913099"/>
    <lineage>
        <taxon>Bacteria</taxon>
        <taxon>Bacillati</taxon>
        <taxon>Bacillota</taxon>
        <taxon>Tissierellia</taxon>
        <taxon>Sedimentibacter</taxon>
    </lineage>
</organism>
<keyword evidence="3" id="KW-1185">Reference proteome</keyword>
<name>A0ABS4GAZ7_9FIRM</name>
<feature type="domain" description="N-acetyltransferase" evidence="1">
    <location>
        <begin position="23"/>
        <end position="192"/>
    </location>
</feature>
<accession>A0ABS4GAZ7</accession>